<dbReference type="SMART" id="SM00150">
    <property type="entry name" value="SPEC"/>
    <property type="match status" value="10"/>
</dbReference>
<evidence type="ECO:0000256" key="5">
    <source>
        <dbReference type="ARBA" id="ARBA00023212"/>
    </source>
</evidence>
<feature type="compositionally biased region" description="Basic and acidic residues" evidence="7">
    <location>
        <begin position="1246"/>
        <end position="1261"/>
    </location>
</feature>
<feature type="coiled-coil region" evidence="6">
    <location>
        <begin position="1046"/>
        <end position="1073"/>
    </location>
</feature>
<reference evidence="8 9" key="1">
    <citation type="journal article" date="2024" name="BMC Genomics">
        <title>Genome assembly of redclaw crayfish (Cherax quadricarinatus) provides insights into its immune adaptation and hypoxia tolerance.</title>
        <authorList>
            <person name="Liu Z."/>
            <person name="Zheng J."/>
            <person name="Li H."/>
            <person name="Fang K."/>
            <person name="Wang S."/>
            <person name="He J."/>
            <person name="Zhou D."/>
            <person name="Weng S."/>
            <person name="Chi M."/>
            <person name="Gu Z."/>
            <person name="He J."/>
            <person name="Li F."/>
            <person name="Wang M."/>
        </authorList>
    </citation>
    <scope>NUCLEOTIDE SEQUENCE [LARGE SCALE GENOMIC DNA]</scope>
    <source>
        <strain evidence="8">ZL_2023a</strain>
    </source>
</reference>
<dbReference type="EMBL" id="JARKIK010000013">
    <property type="protein sequence ID" value="KAK8748067.1"/>
    <property type="molecule type" value="Genomic_DNA"/>
</dbReference>
<protein>
    <recommendedName>
        <fullName evidence="10">Dystrophin</fullName>
    </recommendedName>
</protein>
<evidence type="ECO:0008006" key="10">
    <source>
        <dbReference type="Google" id="ProtNLM"/>
    </source>
</evidence>
<keyword evidence="4" id="KW-0106">Calcium</keyword>
<dbReference type="CDD" id="cd00176">
    <property type="entry name" value="SPEC"/>
    <property type="match status" value="2"/>
</dbReference>
<keyword evidence="6" id="KW-0175">Coiled coil</keyword>
<organism evidence="8 9">
    <name type="scientific">Cherax quadricarinatus</name>
    <name type="common">Australian red claw crayfish</name>
    <dbReference type="NCBI Taxonomy" id="27406"/>
    <lineage>
        <taxon>Eukaryota</taxon>
        <taxon>Metazoa</taxon>
        <taxon>Ecdysozoa</taxon>
        <taxon>Arthropoda</taxon>
        <taxon>Crustacea</taxon>
        <taxon>Multicrustacea</taxon>
        <taxon>Malacostraca</taxon>
        <taxon>Eumalacostraca</taxon>
        <taxon>Eucarida</taxon>
        <taxon>Decapoda</taxon>
        <taxon>Pleocyemata</taxon>
        <taxon>Astacidea</taxon>
        <taxon>Parastacoidea</taxon>
        <taxon>Parastacidae</taxon>
        <taxon>Cherax</taxon>
    </lineage>
</organism>
<feature type="non-terminal residue" evidence="8">
    <location>
        <position position="2621"/>
    </location>
</feature>
<feature type="region of interest" description="Disordered" evidence="7">
    <location>
        <begin position="1244"/>
        <end position="1265"/>
    </location>
</feature>
<proteinExistence type="predicted"/>
<name>A0AAW0XUI7_CHEQU</name>
<evidence type="ECO:0000313" key="8">
    <source>
        <dbReference type="EMBL" id="KAK8748067.1"/>
    </source>
</evidence>
<keyword evidence="3" id="KW-0963">Cytoplasm</keyword>
<accession>A0AAW0XUI7</accession>
<evidence type="ECO:0000256" key="7">
    <source>
        <dbReference type="SAM" id="MobiDB-lite"/>
    </source>
</evidence>
<comment type="caution">
    <text evidence="8">The sequence shown here is derived from an EMBL/GenBank/DDBJ whole genome shotgun (WGS) entry which is preliminary data.</text>
</comment>
<feature type="non-terminal residue" evidence="8">
    <location>
        <position position="1"/>
    </location>
</feature>
<evidence type="ECO:0000313" key="9">
    <source>
        <dbReference type="Proteomes" id="UP001445076"/>
    </source>
</evidence>
<comment type="subcellular location">
    <subcellularLocation>
        <location evidence="1">Cell membrane</location>
        <topology evidence="1">Peripheral membrane protein</topology>
        <orientation evidence="1">Cytoplasmic side</orientation>
    </subcellularLocation>
    <subcellularLocation>
        <location evidence="2">Cytoplasm</location>
    </subcellularLocation>
</comment>
<feature type="compositionally biased region" description="Basic and acidic residues" evidence="7">
    <location>
        <begin position="2602"/>
        <end position="2612"/>
    </location>
</feature>
<dbReference type="InterPro" id="IPR018159">
    <property type="entry name" value="Spectrin/alpha-actinin"/>
</dbReference>
<sequence length="2621" mass="293650">HVSIMEDITKLNKQWETTTEALQFRIKNIERVIEKQKQYNDEVSGLKSWLAEVDIFLQAEEAALGDIETLEAQLEQSNALQDDVATLQTNVDNITAAGKQLTEEGDAELKNIVENQLEELTKRWDLVTELARAQNKSLKEALARSQKVHEGIDKLNVWLDELEPKIPCSVPTNTPEELINAVELFTQLREDISIHSDDLRAINNIGDEMLQLDSSATHEELARRFTQLNGRWTDVVTQVDSKYKVFITAAQQYEDFKKVCSEESDWLDQLQAKLERSSKDAADAEEISEALDELEIFLHSHDESRLERIRSLAESLVQEGCVVETVQETTRSLTSRFDTLNAQASEQQSGLEGCVQEAQAWEREYVSVLDYLAQSDLILTQAITNQIQVDQVQVQEELLTQQVVLKKMQTQVEVYHSQGKTEAALRLEDQIAHLQKKYEEIEMKLQICQKPSDFDTRLTEVNQQLQEIGQRVHLVNMDSGDPEGIQEQLNQCLDLYQTLSEVKSEVESVIATGRKIVKEGQSSDPDGLTLQLDQLKALYNKLGGTVTEHRGILEKALRHSRKIHKDCNHLEEWLSTTECELDQREATVPATNVQGEVHFAQDEQAAKEAEMERFIIGLGEIKGWLESTEHHLLALKKLEPSEQDKIIKSVSSEIQNYKGQIENIRDTAVDLINHGVLFQARIQPELVLINQRWENIYRTVQHCLLDTQDTGISIGFPLTSETQGSQSTDHTNTNSALSTIIASVNETSVTASLTHDSSQLSPSTGISPVFSKLQAPSTQQFDELKSVQFTLQDDTAVIDTKVDMSGKNIQEGNVVLRSIGLVRSVMNTTTTITTTSTNVMSSESAELTKVVSSGKSNLYAENVHCPTDVQDDHLIGEKEGAESGESPEMYSSADSNMWGDSSLIDSVVRVEPKEHLSHQDDHSVTVVTNSVTTKIDCLCTDGKEDIDKKTEHYSSDQQALDSKITILKDQPKKISLVEVEEVKTTISHLSFNIPGTVTERKTICSRQTDVVSHADGESSVFSPVDGSPVSELHLVSNDLTVNDSPAKDRKRKMSEAEADLDNFDELIAGLKEVAETDIDLTAVERNRRRASIKDLDHDQSGDERFSLLKIRRCDDDDLESLASIDTDMAPASEASRDLEGTFSDLDSVSESVSSKGDSLFSPSTTQGIEASDCSRIEEAHTVELVSQQSRVVSSEAVSHVYIKTSHQLASPTEAKIDANIVDKEISEDSSCNVQLNSNKNNIYPLKQKETNKSEQSRDEAASHTMSYDQLPVEKLQAMIAELEEVMSDTVLSDMDDENSNSEKENKDISLPVNEPNILFEAQHTEDEVVTTASPQKMQEKDDSTSSLPNKIPTCDIKHKSLPIEFTVQEVHVAGDIEFAQAKSSIEESELLPIEMPRILVTTTTSVHEDTVQNITNVPPVIRYEQKSVVIPVATNQNSSTAVQKVSVHSSQVVHGMTLVASTEDHLPEPEKAVLVTLISRPSSVEALNTASESTGNKVIAKVVEEENFDSDVKSLLRDERKDAKEMVEEYKDSSTVYSSGDSSEVDVSGEKGRQPTVSECPDYSETLEDENAEEIIKKKQSTRGPASETVYASRSYIKESAREQINVTSSNVSTVLADIHGTGQSVQQHLGDDEVDAFLREVTAMADKISEIKTKLQMVPSYQEAKEKAEALEQEVALLEPDVATVISHGDTLTLTTHMVDVPRANTIRIAVNDLRTHWSALKSETENVKLESEQVAEEISTISEKADEIISWSNDVSKRLHLVNNDESQLEALENEMTNKKAELDKLNESGILLKKYKYNQIQPVLTLLNMRWTEISMKFRQYRKGSLEKKTIVSTTKVESQETEPIIVPDFVASVNRLREAISVISRQLNATKLLSNQYDNLKTQEDELKGIKHGLETLKPRVDNLETERNAIVKNVSPTESEQVRRVMDKLREEWAQVNRGYTDKHSRWLQCSETWRTLQKTIDDFSVWLNTIEEKVQCTSNQPLPEAKITQKELEKQVTLKHRPSQTLQSMCKEVTEGMSADDGKRLQENVDSLMKRWRALLLDLAARRERIAGEEGGKESANSEYEALITWVDQAQALMDAPVNVTDEASLSAHTTMVQNHLVEMMTKQNLLKKLKDMKPKSITSAQMTTLETNLNKVVKTLPDYKNMVDTKLGIIKTLVADVEHLYKWTEEMRVKVALRNLTEEEIKLSKMTLREKEALYENLDSTYWVLAQDAEGKGLTVAVPLKNRMNTIESRLKALQGQVSEAGAAAITPTLTSPTFQTPPPPYVAGSRQKVDQEMAVKSAKEGKLAASRTETSVHATGTTVTSSVTSVIQDVIKFEESVLSAEGGLRAPSPLVSPPRHAPDSSPVLILASLDKSILQIRDWLTLMEQMTRQQTVVVGDADDIRQLTEKQKSVLRELEGKKPQLDELVASADSLKDDASRTQLHQKVSKLREHWDETNSVVLARKTQLDAMYTDTHKFDAKRAELESWLARMEARLERMAPVARTADVLDQQIREQKGFHAEIHQYKHQVELFNQMTQRLIAIYQHDDTRRLKKITETINLRYSSLNSSIIARGKELHSAMNSLHNFDKALDKFASWMSEAESNTDLVELEVDKLGPARRDPQARGPSMHLK</sequence>
<dbReference type="InterPro" id="IPR050774">
    <property type="entry name" value="KCMF1/Dystrophin"/>
</dbReference>
<keyword evidence="9" id="KW-1185">Reference proteome</keyword>
<dbReference type="InterPro" id="IPR002017">
    <property type="entry name" value="Spectrin_repeat"/>
</dbReference>
<evidence type="ECO:0000256" key="1">
    <source>
        <dbReference type="ARBA" id="ARBA00004413"/>
    </source>
</evidence>
<evidence type="ECO:0000256" key="6">
    <source>
        <dbReference type="SAM" id="Coils"/>
    </source>
</evidence>
<keyword evidence="5" id="KW-0206">Cytoskeleton</keyword>
<gene>
    <name evidence="8" type="ORF">OTU49_016299</name>
</gene>
<dbReference type="GO" id="GO:0005886">
    <property type="term" value="C:plasma membrane"/>
    <property type="evidence" value="ECO:0007669"/>
    <property type="project" value="TreeGrafter"/>
</dbReference>
<evidence type="ECO:0000256" key="2">
    <source>
        <dbReference type="ARBA" id="ARBA00004496"/>
    </source>
</evidence>
<dbReference type="Pfam" id="PF00435">
    <property type="entry name" value="Spectrin"/>
    <property type="match status" value="6"/>
</dbReference>
<feature type="region of interest" description="Disordered" evidence="7">
    <location>
        <begin position="2602"/>
        <end position="2621"/>
    </location>
</feature>
<dbReference type="PANTHER" id="PTHR12268">
    <property type="entry name" value="E3 UBIQUITIN-PROTEIN LIGASE KCMF1"/>
    <property type="match status" value="1"/>
</dbReference>
<dbReference type="Gene3D" id="1.20.58.60">
    <property type="match status" value="6"/>
</dbReference>
<dbReference type="SUPFAM" id="SSF46966">
    <property type="entry name" value="Spectrin repeat"/>
    <property type="match status" value="9"/>
</dbReference>
<evidence type="ECO:0000256" key="4">
    <source>
        <dbReference type="ARBA" id="ARBA00022837"/>
    </source>
</evidence>
<feature type="coiled-coil region" evidence="6">
    <location>
        <begin position="1764"/>
        <end position="1791"/>
    </location>
</feature>
<dbReference type="Proteomes" id="UP001445076">
    <property type="component" value="Unassembled WGS sequence"/>
</dbReference>
<feature type="region of interest" description="Disordered" evidence="7">
    <location>
        <begin position="1528"/>
        <end position="1567"/>
    </location>
</feature>
<feature type="compositionally biased region" description="Low complexity" evidence="7">
    <location>
        <begin position="1533"/>
        <end position="1546"/>
    </location>
</feature>
<evidence type="ECO:0000256" key="3">
    <source>
        <dbReference type="ARBA" id="ARBA00022490"/>
    </source>
</evidence>
<dbReference type="PANTHER" id="PTHR12268:SF14">
    <property type="entry name" value="DYSTROPHIN-1"/>
    <property type="match status" value="1"/>
</dbReference>